<evidence type="ECO:0000313" key="3">
    <source>
        <dbReference type="EMBL" id="CAA7603028.1"/>
    </source>
</evidence>
<keyword evidence="2" id="KW-0812">Transmembrane</keyword>
<dbReference type="Proteomes" id="UP000836597">
    <property type="component" value="Chromosome"/>
</dbReference>
<gene>
    <name evidence="4" type="ORF">DEACI_3469</name>
    <name evidence="3" type="ORF">DEACI_3851</name>
</gene>
<reference evidence="3" key="2">
    <citation type="submission" date="2020-01" db="EMBL/GenBank/DDBJ databases">
        <authorList>
            <person name="Hornung B."/>
        </authorList>
    </citation>
    <scope>NUCLEOTIDE SEQUENCE</scope>
    <source>
        <strain evidence="3">PacBioINE</strain>
    </source>
</reference>
<evidence type="ECO:0000256" key="2">
    <source>
        <dbReference type="SAM" id="Phobius"/>
    </source>
</evidence>
<evidence type="ECO:0000313" key="5">
    <source>
        <dbReference type="Proteomes" id="UP001071230"/>
    </source>
</evidence>
<feature type="region of interest" description="Disordered" evidence="1">
    <location>
        <begin position="79"/>
        <end position="115"/>
    </location>
</feature>
<dbReference type="EMBL" id="LR746496">
    <property type="protein sequence ID" value="CAA7603028.1"/>
    <property type="molecule type" value="Genomic_DNA"/>
</dbReference>
<evidence type="ECO:0000256" key="1">
    <source>
        <dbReference type="SAM" id="MobiDB-lite"/>
    </source>
</evidence>
<evidence type="ECO:0000313" key="4">
    <source>
        <dbReference type="EMBL" id="CEJ08987.1"/>
    </source>
</evidence>
<sequence>MIRMIQGGKYLSISKKQIFLFYALLAAVWLWESVGELSRNNLAAGLLLFFFGAGFLAALYGIQSYFSKMLRLYQSNLTKSTAKGRKAGGEGRRAGSKGLASANIRGKNRSENPST</sequence>
<keyword evidence="2" id="KW-1133">Transmembrane helix</keyword>
<dbReference type="Proteomes" id="UP001071230">
    <property type="component" value="Unassembled WGS sequence"/>
</dbReference>
<proteinExistence type="predicted"/>
<organism evidence="3">
    <name type="scientific">Acididesulfobacillus acetoxydans</name>
    <dbReference type="NCBI Taxonomy" id="1561005"/>
    <lineage>
        <taxon>Bacteria</taxon>
        <taxon>Bacillati</taxon>
        <taxon>Bacillota</taxon>
        <taxon>Clostridia</taxon>
        <taxon>Eubacteriales</taxon>
        <taxon>Peptococcaceae</taxon>
        <taxon>Acididesulfobacillus</taxon>
    </lineage>
</organism>
<feature type="transmembrane region" description="Helical" evidence="2">
    <location>
        <begin position="43"/>
        <end position="62"/>
    </location>
</feature>
<dbReference type="KEGG" id="aacx:DEACI_3851"/>
<accession>A0A8S0W5C9</accession>
<name>A0A8S0W5C9_9FIRM</name>
<keyword evidence="5" id="KW-1185">Reference proteome</keyword>
<feature type="transmembrane region" description="Helical" evidence="2">
    <location>
        <begin position="12"/>
        <end position="31"/>
    </location>
</feature>
<dbReference type="AlphaFoldDB" id="A0A8S0W5C9"/>
<keyword evidence="2" id="KW-0472">Membrane</keyword>
<dbReference type="EMBL" id="CDGJ01000109">
    <property type="protein sequence ID" value="CEJ08987.1"/>
    <property type="molecule type" value="Genomic_DNA"/>
</dbReference>
<reference evidence="4" key="1">
    <citation type="submission" date="2014-11" db="EMBL/GenBank/DDBJ databases">
        <authorList>
            <person name="Hornung B.V."/>
        </authorList>
    </citation>
    <scope>NUCLEOTIDE SEQUENCE</scope>
    <source>
        <strain evidence="4">INE</strain>
    </source>
</reference>
<protein>
    <submittedName>
        <fullName evidence="3">Uncharacterized protein</fullName>
    </submittedName>
</protein>